<comment type="subcellular location">
    <subcellularLocation>
        <location evidence="1">Nucleus</location>
    </subcellularLocation>
</comment>
<dbReference type="AlphaFoldDB" id="A0A1A8UIY1"/>
<dbReference type="EMBL" id="HAEJ01006621">
    <property type="protein sequence ID" value="SBS47078.1"/>
    <property type="molecule type" value="Transcribed_RNA"/>
</dbReference>
<dbReference type="SUPFAM" id="SSF53098">
    <property type="entry name" value="Ribonuclease H-like"/>
    <property type="match status" value="1"/>
</dbReference>
<feature type="region of interest" description="Disordered" evidence="6">
    <location>
        <begin position="368"/>
        <end position="417"/>
    </location>
</feature>
<dbReference type="InterPro" id="IPR012337">
    <property type="entry name" value="RNaseH-like_sf"/>
</dbReference>
<reference evidence="7" key="1">
    <citation type="submission" date="2016-05" db="EMBL/GenBank/DDBJ databases">
        <authorList>
            <person name="Lavstsen T."/>
            <person name="Jespersen J.S."/>
        </authorList>
    </citation>
    <scope>NUCLEOTIDE SEQUENCE</scope>
    <source>
        <tissue evidence="7">Brain</tissue>
    </source>
</reference>
<evidence type="ECO:0000256" key="4">
    <source>
        <dbReference type="ARBA" id="ARBA00022833"/>
    </source>
</evidence>
<feature type="compositionally biased region" description="Acidic residues" evidence="6">
    <location>
        <begin position="401"/>
        <end position="411"/>
    </location>
</feature>
<feature type="non-terminal residue" evidence="7">
    <location>
        <position position="1"/>
    </location>
</feature>
<sequence>KTSQPVLDRFLLKAPACTPAQAAVLTDRILNMLVTDMRPLSMVEDAGFKAMIAAFQPNYALPSRTFFTKRLKEKYEDIKNKMKKALQETDTIALTTDIWTSVATEAYMGVTCHYLENWKIMSHCLTTMPLEERHTAANIADWIEEVIAKFSIPPEKIKAVVHDNARTLVEHFKKSELASTKLKVKQRHMGTKENMLLQDVCTHWNSTYAMLSRLQEQRWPVTATLSDPEVTQRGKHYLDLKSDQWSLIEELNQVLEPFHSATVFMSGEQYVTLSALPHVVDKIKKSLQSQNLESPPVVSFQTHAKEQVTTRWKDLGEFKPESPNITLLAASLDPRFRKLKFLPADQAFGVKNALQTMALAVKQQLGPTGCGNEASSTAEGAPSTAHKDKMTTSFLDSDSTSSDEEQDEEQLSNEAIQNEVLAYFGEQSLPKKDGPLIWWKANE</sequence>
<keyword evidence="5" id="KW-0539">Nucleus</keyword>
<evidence type="ECO:0000256" key="5">
    <source>
        <dbReference type="ARBA" id="ARBA00023242"/>
    </source>
</evidence>
<dbReference type="SUPFAM" id="SSF140996">
    <property type="entry name" value="Hermes dimerisation domain"/>
    <property type="match status" value="1"/>
</dbReference>
<dbReference type="Gene3D" id="1.10.10.1070">
    <property type="entry name" value="Zinc finger, BED domain-containing"/>
    <property type="match status" value="1"/>
</dbReference>
<dbReference type="InterPro" id="IPR052035">
    <property type="entry name" value="ZnF_BED_domain_contain"/>
</dbReference>
<name>A0A1A8UIY1_NOTFU</name>
<evidence type="ECO:0000256" key="1">
    <source>
        <dbReference type="ARBA" id="ARBA00004123"/>
    </source>
</evidence>
<keyword evidence="3" id="KW-0863">Zinc-finger</keyword>
<dbReference type="GO" id="GO:0008270">
    <property type="term" value="F:zinc ion binding"/>
    <property type="evidence" value="ECO:0007669"/>
    <property type="project" value="UniProtKB-KW"/>
</dbReference>
<dbReference type="PANTHER" id="PTHR46481:SF10">
    <property type="entry name" value="ZINC FINGER BED DOMAIN-CONTAINING PROTEIN 39"/>
    <property type="match status" value="1"/>
</dbReference>
<reference evidence="7" key="2">
    <citation type="submission" date="2016-06" db="EMBL/GenBank/DDBJ databases">
        <title>The genome of a short-lived fish provides insights into sex chromosome evolution and the genetic control of aging.</title>
        <authorList>
            <person name="Reichwald K."/>
            <person name="Felder M."/>
            <person name="Petzold A."/>
            <person name="Koch P."/>
            <person name="Groth M."/>
            <person name="Platzer M."/>
        </authorList>
    </citation>
    <scope>NUCLEOTIDE SEQUENCE</scope>
    <source>
        <tissue evidence="7">Brain</tissue>
    </source>
</reference>
<keyword evidence="4" id="KW-0862">Zinc</keyword>
<keyword evidence="2" id="KW-0479">Metal-binding</keyword>
<dbReference type="PANTHER" id="PTHR46481">
    <property type="entry name" value="ZINC FINGER BED DOMAIN-CONTAINING PROTEIN 4"/>
    <property type="match status" value="1"/>
</dbReference>
<organism evidence="7">
    <name type="scientific">Nothobranchius furzeri</name>
    <name type="common">Turquoise killifish</name>
    <dbReference type="NCBI Taxonomy" id="105023"/>
    <lineage>
        <taxon>Eukaryota</taxon>
        <taxon>Metazoa</taxon>
        <taxon>Chordata</taxon>
        <taxon>Craniata</taxon>
        <taxon>Vertebrata</taxon>
        <taxon>Euteleostomi</taxon>
        <taxon>Actinopterygii</taxon>
        <taxon>Neopterygii</taxon>
        <taxon>Teleostei</taxon>
        <taxon>Neoteleostei</taxon>
        <taxon>Acanthomorphata</taxon>
        <taxon>Ovalentaria</taxon>
        <taxon>Atherinomorphae</taxon>
        <taxon>Cyprinodontiformes</taxon>
        <taxon>Nothobranchiidae</taxon>
        <taxon>Nothobranchius</taxon>
    </lineage>
</organism>
<evidence type="ECO:0008006" key="8">
    <source>
        <dbReference type="Google" id="ProtNLM"/>
    </source>
</evidence>
<evidence type="ECO:0000256" key="2">
    <source>
        <dbReference type="ARBA" id="ARBA00022723"/>
    </source>
</evidence>
<protein>
    <recommendedName>
        <fullName evidence="8">HAT C-terminal dimerisation domain-containing protein</fullName>
    </recommendedName>
</protein>
<proteinExistence type="predicted"/>
<gene>
    <name evidence="7" type="primary">Nfu_g_1_024051</name>
</gene>
<accession>A0A1A8UIY1</accession>
<dbReference type="GO" id="GO:0005634">
    <property type="term" value="C:nucleus"/>
    <property type="evidence" value="ECO:0007669"/>
    <property type="project" value="UniProtKB-SubCell"/>
</dbReference>
<evidence type="ECO:0000313" key="7">
    <source>
        <dbReference type="EMBL" id="SBS47078.1"/>
    </source>
</evidence>
<evidence type="ECO:0000256" key="3">
    <source>
        <dbReference type="ARBA" id="ARBA00022771"/>
    </source>
</evidence>
<evidence type="ECO:0000256" key="6">
    <source>
        <dbReference type="SAM" id="MobiDB-lite"/>
    </source>
</evidence>